<dbReference type="Proteomes" id="UP000005870">
    <property type="component" value="Chromosome"/>
</dbReference>
<keyword evidence="1" id="KW-1133">Transmembrane helix</keyword>
<evidence type="ECO:0008006" key="4">
    <source>
        <dbReference type="Google" id="ProtNLM"/>
    </source>
</evidence>
<gene>
    <name evidence="2" type="ordered locus">DSC_08805</name>
</gene>
<feature type="transmembrane region" description="Helical" evidence="1">
    <location>
        <begin position="100"/>
        <end position="119"/>
    </location>
</feature>
<reference evidence="2 3" key="1">
    <citation type="journal article" date="2012" name="J. Bacteriol.">
        <title>Complete Genome Sequence of the BTEX-Degrading Bacterium Pseudoxanthomonas spadix BD-a59.</title>
        <authorList>
            <person name="Lee S.H."/>
            <person name="Jin H.M."/>
            <person name="Lee H.J."/>
            <person name="Kim J.M."/>
            <person name="Jeon C.O."/>
        </authorList>
    </citation>
    <scope>NUCLEOTIDE SEQUENCE [LARGE SCALE GENOMIC DNA]</scope>
    <source>
        <strain evidence="2 3">BD-a59</strain>
    </source>
</reference>
<evidence type="ECO:0000256" key="1">
    <source>
        <dbReference type="SAM" id="Phobius"/>
    </source>
</evidence>
<feature type="transmembrane region" description="Helical" evidence="1">
    <location>
        <begin position="71"/>
        <end position="88"/>
    </location>
</feature>
<accession>G7UVU2</accession>
<dbReference type="AlphaFoldDB" id="G7UVU2"/>
<dbReference type="HOGENOM" id="CLU_141695_0_0_6"/>
<evidence type="ECO:0000313" key="2">
    <source>
        <dbReference type="EMBL" id="AER56411.1"/>
    </source>
</evidence>
<keyword evidence="1" id="KW-0472">Membrane</keyword>
<dbReference type="OrthoDB" id="5987056at2"/>
<name>G7UVU2_PSEUP</name>
<dbReference type="InterPro" id="IPR025597">
    <property type="entry name" value="DUF4345"/>
</dbReference>
<dbReference type="Pfam" id="PF14248">
    <property type="entry name" value="DUF4345"/>
    <property type="match status" value="1"/>
</dbReference>
<dbReference type="EMBL" id="CP003093">
    <property type="protein sequence ID" value="AER56411.1"/>
    <property type="molecule type" value="Genomic_DNA"/>
</dbReference>
<keyword evidence="1" id="KW-0812">Transmembrane</keyword>
<sequence length="125" mass="13743">MANAYLWFNALLYMGLGIWCSIDPDRAAQAVGFTGLTPSGQTEFLAVYGGMEFGIGLAFAYFSVSRQPRNGLVLGVAFYAPIVLWRAWAISLHGPLEPTTWVLAGMEWGLFLLGLVLLLQRGQER</sequence>
<protein>
    <recommendedName>
        <fullName evidence="4">DUF4345 domain-containing protein</fullName>
    </recommendedName>
</protein>
<dbReference type="STRING" id="1045855.DSC_08805"/>
<feature type="transmembrane region" description="Helical" evidence="1">
    <location>
        <begin position="45"/>
        <end position="64"/>
    </location>
</feature>
<keyword evidence="3" id="KW-1185">Reference proteome</keyword>
<dbReference type="KEGG" id="psd:DSC_08805"/>
<dbReference type="eggNOG" id="ENOG5033N62">
    <property type="taxonomic scope" value="Bacteria"/>
</dbReference>
<organism evidence="2 3">
    <name type="scientific">Pseudoxanthomonas spadix (strain BD-a59)</name>
    <dbReference type="NCBI Taxonomy" id="1045855"/>
    <lineage>
        <taxon>Bacteria</taxon>
        <taxon>Pseudomonadati</taxon>
        <taxon>Pseudomonadota</taxon>
        <taxon>Gammaproteobacteria</taxon>
        <taxon>Lysobacterales</taxon>
        <taxon>Lysobacteraceae</taxon>
        <taxon>Pseudoxanthomonas</taxon>
    </lineage>
</organism>
<dbReference type="RefSeq" id="WP_014160587.1">
    <property type="nucleotide sequence ID" value="NC_016147.2"/>
</dbReference>
<proteinExistence type="predicted"/>
<evidence type="ECO:0000313" key="3">
    <source>
        <dbReference type="Proteomes" id="UP000005870"/>
    </source>
</evidence>